<dbReference type="STRING" id="745531.A0A0C3SD63"/>
<dbReference type="CDD" id="cd12087">
    <property type="entry name" value="TM_EGFR-like"/>
    <property type="match status" value="1"/>
</dbReference>
<evidence type="ECO:0000256" key="2">
    <source>
        <dbReference type="SAM" id="Phobius"/>
    </source>
</evidence>
<proteinExistence type="predicted"/>
<reference evidence="3 4" key="1">
    <citation type="journal article" date="2014" name="PLoS Genet.">
        <title>Analysis of the Phlebiopsis gigantea genome, transcriptome and secretome provides insight into its pioneer colonization strategies of wood.</title>
        <authorList>
            <person name="Hori C."/>
            <person name="Ishida T."/>
            <person name="Igarashi K."/>
            <person name="Samejima M."/>
            <person name="Suzuki H."/>
            <person name="Master E."/>
            <person name="Ferreira P."/>
            <person name="Ruiz-Duenas F.J."/>
            <person name="Held B."/>
            <person name="Canessa P."/>
            <person name="Larrondo L.F."/>
            <person name="Schmoll M."/>
            <person name="Druzhinina I.S."/>
            <person name="Kubicek C.P."/>
            <person name="Gaskell J.A."/>
            <person name="Kersten P."/>
            <person name="St John F."/>
            <person name="Glasner J."/>
            <person name="Sabat G."/>
            <person name="Splinter BonDurant S."/>
            <person name="Syed K."/>
            <person name="Yadav J."/>
            <person name="Mgbeahuruike A.C."/>
            <person name="Kovalchuk A."/>
            <person name="Asiegbu F.O."/>
            <person name="Lackner G."/>
            <person name="Hoffmeister D."/>
            <person name="Rencoret J."/>
            <person name="Gutierrez A."/>
            <person name="Sun H."/>
            <person name="Lindquist E."/>
            <person name="Barry K."/>
            <person name="Riley R."/>
            <person name="Grigoriev I.V."/>
            <person name="Henrissat B."/>
            <person name="Kues U."/>
            <person name="Berka R.M."/>
            <person name="Martinez A.T."/>
            <person name="Covert S.F."/>
            <person name="Blanchette R.A."/>
            <person name="Cullen D."/>
        </authorList>
    </citation>
    <scope>NUCLEOTIDE SEQUENCE [LARGE SCALE GENOMIC DNA]</scope>
    <source>
        <strain evidence="3 4">11061_1 CR5-6</strain>
    </source>
</reference>
<feature type="region of interest" description="Disordered" evidence="1">
    <location>
        <begin position="171"/>
        <end position="227"/>
    </location>
</feature>
<dbReference type="Proteomes" id="UP000053257">
    <property type="component" value="Unassembled WGS sequence"/>
</dbReference>
<feature type="region of interest" description="Disordered" evidence="1">
    <location>
        <begin position="1"/>
        <end position="20"/>
    </location>
</feature>
<accession>A0A0C3SD63</accession>
<feature type="transmembrane region" description="Helical" evidence="2">
    <location>
        <begin position="291"/>
        <end position="313"/>
    </location>
</feature>
<protein>
    <submittedName>
        <fullName evidence="3">Uncharacterized protein</fullName>
    </submittedName>
</protein>
<dbReference type="Gene3D" id="2.60.120.260">
    <property type="entry name" value="Galactose-binding domain-like"/>
    <property type="match status" value="1"/>
</dbReference>
<evidence type="ECO:0000313" key="3">
    <source>
        <dbReference type="EMBL" id="KIP11542.1"/>
    </source>
</evidence>
<feature type="compositionally biased region" description="Low complexity" evidence="1">
    <location>
        <begin position="175"/>
        <end position="227"/>
    </location>
</feature>
<feature type="compositionally biased region" description="Polar residues" evidence="1">
    <location>
        <begin position="359"/>
        <end position="379"/>
    </location>
</feature>
<keyword evidence="2" id="KW-1133">Transmembrane helix</keyword>
<name>A0A0C3SD63_PHLG1</name>
<dbReference type="AlphaFoldDB" id="A0A0C3SD63"/>
<dbReference type="HOGENOM" id="CLU_642677_0_0_1"/>
<sequence>MPRYIFDDANGDQRPGSDSPALTYAGTWAQPGGSCSGCAPDHNSIPIHPPMAEMETWHDATVESGSIAASVSVTFTGTSISAYCLLPPNQGSPFISTTFLSFTLDGEDVGPGFQWTGGAGPWIYNHSVFSSSALTNGKHTFTLSAVPNGTQSSYLVFDYFAYEFGDDSGGGGVLPPSSSSSPAASSSPSSAARTATTTTTKPMTTNSSGNSTVMSSSSSSSTTNSGSSSTVSASSILTASHSTPHTSSTFPAAASIGPSNFASPTGGSLATGRVVSSTGSIAHTGTPNSTIVGAVVGSVLFVSLLALCVIWVLRRRKTKVVRAPSPFDLYSTQQTLGQPVSQTGYAQSAGSSSSDDSSVMQSTRNLPTDTRPGNENSPNRLITITEYLARWRATAEQKRALQGDGGGAGTSRLKRDTEFLTAARDAM</sequence>
<dbReference type="EMBL" id="KN840445">
    <property type="protein sequence ID" value="KIP11542.1"/>
    <property type="molecule type" value="Genomic_DNA"/>
</dbReference>
<feature type="region of interest" description="Disordered" evidence="1">
    <location>
        <begin position="398"/>
        <end position="427"/>
    </location>
</feature>
<organism evidence="3 4">
    <name type="scientific">Phlebiopsis gigantea (strain 11061_1 CR5-6)</name>
    <name type="common">White-rot fungus</name>
    <name type="synonym">Peniophora gigantea</name>
    <dbReference type="NCBI Taxonomy" id="745531"/>
    <lineage>
        <taxon>Eukaryota</taxon>
        <taxon>Fungi</taxon>
        <taxon>Dikarya</taxon>
        <taxon>Basidiomycota</taxon>
        <taxon>Agaricomycotina</taxon>
        <taxon>Agaricomycetes</taxon>
        <taxon>Polyporales</taxon>
        <taxon>Phanerochaetaceae</taxon>
        <taxon>Phlebiopsis</taxon>
    </lineage>
</organism>
<feature type="compositionally biased region" description="Low complexity" evidence="1">
    <location>
        <begin position="341"/>
        <end position="358"/>
    </location>
</feature>
<keyword evidence="2" id="KW-0472">Membrane</keyword>
<evidence type="ECO:0000256" key="1">
    <source>
        <dbReference type="SAM" id="MobiDB-lite"/>
    </source>
</evidence>
<dbReference type="OrthoDB" id="3270641at2759"/>
<feature type="region of interest" description="Disordered" evidence="1">
    <location>
        <begin position="338"/>
        <end position="379"/>
    </location>
</feature>
<keyword evidence="2" id="KW-0812">Transmembrane</keyword>
<gene>
    <name evidence="3" type="ORF">PHLGIDRAFT_455255</name>
</gene>
<evidence type="ECO:0000313" key="4">
    <source>
        <dbReference type="Proteomes" id="UP000053257"/>
    </source>
</evidence>
<keyword evidence="4" id="KW-1185">Reference proteome</keyword>